<sequence length="99" mass="10570">MPYSGKNHNGIDSTMPLNMPPASRESSAPPSPTAMRTLQGSISNFSDERTPLLPSAGRSRIRLNCAAEINRLSTKPSQFVSVIYEEVDIIAAPDPGASV</sequence>
<name>A0A395ITR5_9HELO</name>
<evidence type="ECO:0000256" key="1">
    <source>
        <dbReference type="SAM" id="MobiDB-lite"/>
    </source>
</evidence>
<evidence type="ECO:0000313" key="3">
    <source>
        <dbReference type="Proteomes" id="UP000249056"/>
    </source>
</evidence>
<dbReference type="EMBL" id="QKRW01000018">
    <property type="protein sequence ID" value="RAL63695.1"/>
    <property type="molecule type" value="Genomic_DNA"/>
</dbReference>
<gene>
    <name evidence="2" type="ORF">DID88_003737</name>
</gene>
<feature type="compositionally biased region" description="Polar residues" evidence="1">
    <location>
        <begin position="1"/>
        <end position="16"/>
    </location>
</feature>
<protein>
    <submittedName>
        <fullName evidence="2">Uncharacterized protein</fullName>
    </submittedName>
</protein>
<dbReference type="Proteomes" id="UP000249056">
    <property type="component" value="Unassembled WGS sequence"/>
</dbReference>
<proteinExistence type="predicted"/>
<feature type="region of interest" description="Disordered" evidence="1">
    <location>
        <begin position="1"/>
        <end position="53"/>
    </location>
</feature>
<feature type="compositionally biased region" description="Polar residues" evidence="1">
    <location>
        <begin position="36"/>
        <end position="45"/>
    </location>
</feature>
<accession>A0A395ITR5</accession>
<keyword evidence="3" id="KW-1185">Reference proteome</keyword>
<organism evidence="2 3">
    <name type="scientific">Monilinia fructigena</name>
    <dbReference type="NCBI Taxonomy" id="38457"/>
    <lineage>
        <taxon>Eukaryota</taxon>
        <taxon>Fungi</taxon>
        <taxon>Dikarya</taxon>
        <taxon>Ascomycota</taxon>
        <taxon>Pezizomycotina</taxon>
        <taxon>Leotiomycetes</taxon>
        <taxon>Helotiales</taxon>
        <taxon>Sclerotiniaceae</taxon>
        <taxon>Monilinia</taxon>
    </lineage>
</organism>
<reference evidence="2 3" key="1">
    <citation type="submission" date="2018-06" db="EMBL/GenBank/DDBJ databases">
        <title>Genome Sequence of the Brown Rot Fungal Pathogen Monilinia fructigena.</title>
        <authorList>
            <person name="Landi L."/>
            <person name="De Miccolis Angelini R.M."/>
            <person name="Pollastro S."/>
            <person name="Abate D."/>
            <person name="Faretra F."/>
            <person name="Romanazzi G."/>
        </authorList>
    </citation>
    <scope>NUCLEOTIDE SEQUENCE [LARGE SCALE GENOMIC DNA]</scope>
    <source>
        <strain evidence="2 3">Mfrg269</strain>
    </source>
</reference>
<evidence type="ECO:0000313" key="2">
    <source>
        <dbReference type="EMBL" id="RAL63695.1"/>
    </source>
</evidence>
<comment type="caution">
    <text evidence="2">The sequence shown here is derived from an EMBL/GenBank/DDBJ whole genome shotgun (WGS) entry which is preliminary data.</text>
</comment>
<dbReference type="AlphaFoldDB" id="A0A395ITR5"/>